<evidence type="ECO:0000313" key="3">
    <source>
        <dbReference type="EMBL" id="CAL6038528.1"/>
    </source>
</evidence>
<feature type="compositionally biased region" description="Polar residues" evidence="1">
    <location>
        <begin position="526"/>
        <end position="539"/>
    </location>
</feature>
<feature type="compositionally biased region" description="Polar residues" evidence="1">
    <location>
        <begin position="935"/>
        <end position="945"/>
    </location>
</feature>
<evidence type="ECO:0000313" key="4">
    <source>
        <dbReference type="Proteomes" id="UP001642409"/>
    </source>
</evidence>
<dbReference type="EMBL" id="CAXDID020000139">
    <property type="protein sequence ID" value="CAL6038528.1"/>
    <property type="molecule type" value="Genomic_DNA"/>
</dbReference>
<organism evidence="2">
    <name type="scientific">Hexamita inflata</name>
    <dbReference type="NCBI Taxonomy" id="28002"/>
    <lineage>
        <taxon>Eukaryota</taxon>
        <taxon>Metamonada</taxon>
        <taxon>Diplomonadida</taxon>
        <taxon>Hexamitidae</taxon>
        <taxon>Hexamitinae</taxon>
        <taxon>Hexamita</taxon>
    </lineage>
</organism>
<name>A0AA86RTK6_9EUKA</name>
<evidence type="ECO:0000313" key="2">
    <source>
        <dbReference type="EMBL" id="CAI9972290.1"/>
    </source>
</evidence>
<feature type="compositionally biased region" description="Polar residues" evidence="1">
    <location>
        <begin position="330"/>
        <end position="354"/>
    </location>
</feature>
<comment type="caution">
    <text evidence="2">The sequence shown here is derived from an EMBL/GenBank/DDBJ whole genome shotgun (WGS) entry which is preliminary data.</text>
</comment>
<reference evidence="3 4" key="2">
    <citation type="submission" date="2024-07" db="EMBL/GenBank/DDBJ databases">
        <authorList>
            <person name="Akdeniz Z."/>
        </authorList>
    </citation>
    <scope>NUCLEOTIDE SEQUENCE [LARGE SCALE GENOMIC DNA]</scope>
</reference>
<evidence type="ECO:0000256" key="1">
    <source>
        <dbReference type="SAM" id="MobiDB-lite"/>
    </source>
</evidence>
<dbReference type="AlphaFoldDB" id="A0AA86RTK6"/>
<proteinExistence type="predicted"/>
<protein>
    <submittedName>
        <fullName evidence="3">Hypothetical_protein</fullName>
    </submittedName>
</protein>
<accession>A0AA86RTK6</accession>
<feature type="region of interest" description="Disordered" evidence="1">
    <location>
        <begin position="521"/>
        <end position="541"/>
    </location>
</feature>
<keyword evidence="4" id="KW-1185">Reference proteome</keyword>
<feature type="compositionally biased region" description="Basic and acidic residues" evidence="1">
    <location>
        <begin position="466"/>
        <end position="484"/>
    </location>
</feature>
<dbReference type="Proteomes" id="UP001642409">
    <property type="component" value="Unassembled WGS sequence"/>
</dbReference>
<dbReference type="EMBL" id="CATOUU010001104">
    <property type="protein sequence ID" value="CAI9972290.1"/>
    <property type="molecule type" value="Genomic_DNA"/>
</dbReference>
<feature type="region of interest" description="Disordered" evidence="1">
    <location>
        <begin position="441"/>
        <end position="507"/>
    </location>
</feature>
<gene>
    <name evidence="3" type="ORF">HINF_LOCUS37414</name>
    <name evidence="2" type="ORF">HINF_LOCUS59935</name>
</gene>
<feature type="compositionally biased region" description="Low complexity" evidence="1">
    <location>
        <begin position="917"/>
        <end position="934"/>
    </location>
</feature>
<reference evidence="2" key="1">
    <citation type="submission" date="2023-06" db="EMBL/GenBank/DDBJ databases">
        <authorList>
            <person name="Kurt Z."/>
        </authorList>
    </citation>
    <scope>NUCLEOTIDE SEQUENCE</scope>
</reference>
<sequence length="1183" mass="136925">MNNQFQESFFFTVCKLKNLQIDPKEPLKATYTVTQYIQKLTVQERKLLWVDAAFYLKKPVEDLEQFYQANMAQSLQRDSIQNNESLQNMNTNVSSQNELSRSIENQCNFDRIQKIFQTQLEAAVKSKQLKTAKQVIQTARNIYEQIVKEYRNQISQLTEPELAQISNNNQNQNMNFQSLLTETVQENIMNKQPVWHEINTALAQSGQIQPNMDRRQQASSIISQILRVNDQTHSISDLLRQQFTILQSQNFSSFNNDELDKNHFLFAKALKQLLELPATATDSQVLQQVEQAKSKEVWLKIGERMGWDAAKTQEYYDIVFKPSIGRLSEATQTSKKQVSRNSNLRGSQNQSNQKSKPESNLYAMLKQISLSIEQPLPEFKPPTIQNNQLPPNNGNMTIRSNVKIMQRSYTFVRFEIERKTFVRRPGKRYYQRAHNPVMMSYAEPSVQVNNKKRGKRGPLKLNQKVVSEDASKRSKPDVNSKQDGNRTPIPERMASAQPKTSPANGDKLKADYEALKIRMESKRSVRSAQSDASSRPQISTEEREIEEFEAALAKIAKFKLQFNPQDDVLTDVINQNATEDFWNEVKAHTKHINPKNYYDVHIRNRPAQFTQDQNSFIYQLVSNNMEFTTTKIINTLKQGFGAKFSENKIKDAVKTAKIAAKQAALMQTALQINYKNVIDIDDSESDKVVKEEIREQSPDLSQKLFHFSTSGVRISQTEPQGLRITAKNNNVETQNVCVMQETASQLVKRTKSQTKREEFLVTLKIIIKTHLKLNADIMTEQQIVDFICQNQIKYVWRKFQEIDPDWTYWQAQTYFNDEFFKQQFSVQQSTEIKQIIAANIEKNQIEILGFIRNTFQKYNWSIPKSIVEKYVQGEIKQEKIRQGKIKRANESLSKIINPDMLEDLQQIVQQKNNVPESQKSQQQVQQPQQPFTQTNLPKFSPSQETQYVQQLTPLPVQNTKPLLKVHDSPHIDNDSIFRVSSAVSNNLSALLANGNQQRAQSSLSFQSMPNFRTPNSGLKLSQTNNNKTSMDQRNNNLQTSALKRSDIKQSISETILPKFVPKKNTESLKQQFKIALQKVLNVELGDMGLCEYIEQKKPKQLFEKLAEKLQKDKNDVVDYYENVFQRALYDDDIEDEEIAIIQQYSCDNIAKTPKEIVLYFQQQWKERKLLPNDVIKIINTARK</sequence>
<feature type="region of interest" description="Disordered" evidence="1">
    <location>
        <begin position="330"/>
        <end position="358"/>
    </location>
</feature>
<feature type="region of interest" description="Disordered" evidence="1">
    <location>
        <begin position="912"/>
        <end position="945"/>
    </location>
</feature>